<evidence type="ECO:0000256" key="1">
    <source>
        <dbReference type="ARBA" id="ARBA00005953"/>
    </source>
</evidence>
<gene>
    <name evidence="3" type="ORF">FRZ67_08690</name>
</gene>
<reference evidence="3 4" key="1">
    <citation type="journal article" date="2016" name="Int. J. Syst. Evol. Microbiol.">
        <title>Panacibacter ginsenosidivorans gen. nov., sp. nov., with ginsenoside converting activity isolated from soil of a ginseng field.</title>
        <authorList>
            <person name="Siddiqi M.Z."/>
            <person name="Muhammad Shafi S."/>
            <person name="Choi K.D."/>
            <person name="Im W.T."/>
        </authorList>
    </citation>
    <scope>NUCLEOTIDE SEQUENCE [LARGE SCALE GENOMIC DNA]</scope>
    <source>
        <strain evidence="3 4">Gsoil1550</strain>
    </source>
</reference>
<dbReference type="GO" id="GO:0047617">
    <property type="term" value="F:fatty acyl-CoA hydrolase activity"/>
    <property type="evidence" value="ECO:0007669"/>
    <property type="project" value="TreeGrafter"/>
</dbReference>
<dbReference type="RefSeq" id="WP_147189175.1">
    <property type="nucleotide sequence ID" value="NZ_CP042435.1"/>
</dbReference>
<dbReference type="OrthoDB" id="333038at2"/>
<dbReference type="SUPFAM" id="SSF54637">
    <property type="entry name" value="Thioesterase/thiol ester dehydrase-isomerase"/>
    <property type="match status" value="1"/>
</dbReference>
<evidence type="ECO:0000256" key="2">
    <source>
        <dbReference type="ARBA" id="ARBA00022801"/>
    </source>
</evidence>
<dbReference type="PANTHER" id="PTHR31793">
    <property type="entry name" value="4-HYDROXYBENZOYL-COA THIOESTERASE FAMILY MEMBER"/>
    <property type="match status" value="1"/>
</dbReference>
<dbReference type="EMBL" id="CP042435">
    <property type="protein sequence ID" value="QEC67368.1"/>
    <property type="molecule type" value="Genomic_DNA"/>
</dbReference>
<dbReference type="CDD" id="cd00586">
    <property type="entry name" value="4HBT"/>
    <property type="match status" value="1"/>
</dbReference>
<proteinExistence type="inferred from homology"/>
<evidence type="ECO:0000313" key="4">
    <source>
        <dbReference type="Proteomes" id="UP000321533"/>
    </source>
</evidence>
<sequence>MERVKIKLPANFTFSTIVRIRITDLNLGGHVGNDTFLSLLHEARHEFLKQHGYGETSFENAGLIMADAAIEYKKELVQGDEVKISVAADGFDKFGFDLFYKMEVVTATENILAGKAKTGMLCFDYTIKKIAPLPEKARLKLQGT</sequence>
<evidence type="ECO:0000313" key="3">
    <source>
        <dbReference type="EMBL" id="QEC67368.1"/>
    </source>
</evidence>
<dbReference type="PANTHER" id="PTHR31793:SF27">
    <property type="entry name" value="NOVEL THIOESTERASE SUPERFAMILY DOMAIN AND SAPOSIN A-TYPE DOMAIN CONTAINING PROTEIN (0610012H03RIK)"/>
    <property type="match status" value="1"/>
</dbReference>
<keyword evidence="4" id="KW-1185">Reference proteome</keyword>
<dbReference type="Proteomes" id="UP000321533">
    <property type="component" value="Chromosome"/>
</dbReference>
<organism evidence="3 4">
    <name type="scientific">Panacibacter ginsenosidivorans</name>
    <dbReference type="NCBI Taxonomy" id="1813871"/>
    <lineage>
        <taxon>Bacteria</taxon>
        <taxon>Pseudomonadati</taxon>
        <taxon>Bacteroidota</taxon>
        <taxon>Chitinophagia</taxon>
        <taxon>Chitinophagales</taxon>
        <taxon>Chitinophagaceae</taxon>
        <taxon>Panacibacter</taxon>
    </lineage>
</organism>
<dbReference type="InterPro" id="IPR029069">
    <property type="entry name" value="HotDog_dom_sf"/>
</dbReference>
<dbReference type="Pfam" id="PF13279">
    <property type="entry name" value="4HBT_2"/>
    <property type="match status" value="1"/>
</dbReference>
<protein>
    <submittedName>
        <fullName evidence="3">Thioesterase</fullName>
    </submittedName>
</protein>
<dbReference type="Gene3D" id="3.10.129.10">
    <property type="entry name" value="Hotdog Thioesterase"/>
    <property type="match status" value="1"/>
</dbReference>
<name>A0A5B8VAP5_9BACT</name>
<comment type="similarity">
    <text evidence="1">Belongs to the 4-hydroxybenzoyl-CoA thioesterase family.</text>
</comment>
<keyword evidence="2" id="KW-0378">Hydrolase</keyword>
<dbReference type="KEGG" id="pgin:FRZ67_08690"/>
<accession>A0A5B8VAP5</accession>
<dbReference type="AlphaFoldDB" id="A0A5B8VAP5"/>
<dbReference type="InterPro" id="IPR050563">
    <property type="entry name" value="4-hydroxybenzoyl-CoA_TE"/>
</dbReference>